<comment type="catalytic activity">
    <reaction evidence="1">
        <text>2-hydroxychromene-2-carboxylate = (3E)-4-(2-hydroxyphenyl)-2-oxobut-3-enoate</text>
        <dbReference type="Rhea" id="RHEA:27401"/>
        <dbReference type="ChEBI" id="CHEBI:59350"/>
        <dbReference type="ChEBI" id="CHEBI:59353"/>
        <dbReference type="EC" id="5.99.1.4"/>
    </reaction>
</comment>
<dbReference type="InterPro" id="IPR014440">
    <property type="entry name" value="HCCAis_GSTk"/>
</dbReference>
<gene>
    <name evidence="4" type="ORF">DB30_04007</name>
</gene>
<dbReference type="RefSeq" id="WP_052548854.1">
    <property type="nucleotide sequence ID" value="NZ_JMCC02000031.1"/>
</dbReference>
<dbReference type="GO" id="GO:0006749">
    <property type="term" value="P:glutathione metabolic process"/>
    <property type="evidence" value="ECO:0007669"/>
    <property type="project" value="TreeGrafter"/>
</dbReference>
<protein>
    <recommendedName>
        <fullName evidence="1">2-hydroxychromene-2-carboxylate isomerase</fullName>
        <ecNumber evidence="1">5.99.1.4</ecNumber>
    </recommendedName>
</protein>
<sequence length="223" mass="24199">MSAPVEFWFDFISPYAYLAWQRIHGIVEARGRAVVYRPVLFASLLNHWGQLGPAEIAPKRIYAFKQVSRRAAALGVPMTPPPSHPFNPLLGLRLAALERQDLPTPRRRALIDALFAAVWGGGPGISDPQVVGQLLREAGFDAQALQAAATTAAHKQALVTQTQAGVKAGVFGIPAMIVDGELFWGEDSLDDLARFLDGEDPLDPEALQQWADLPASASRTAKR</sequence>
<organism evidence="4 5">
    <name type="scientific">Enhygromyxa salina</name>
    <dbReference type="NCBI Taxonomy" id="215803"/>
    <lineage>
        <taxon>Bacteria</taxon>
        <taxon>Pseudomonadati</taxon>
        <taxon>Myxococcota</taxon>
        <taxon>Polyangia</taxon>
        <taxon>Nannocystales</taxon>
        <taxon>Nannocystaceae</taxon>
        <taxon>Enhygromyxa</taxon>
    </lineage>
</organism>
<dbReference type="GO" id="GO:0018845">
    <property type="term" value="F:2-hydroxychromene-2-carboxylate isomerase activity"/>
    <property type="evidence" value="ECO:0007669"/>
    <property type="project" value="UniProtKB-UniRule"/>
</dbReference>
<dbReference type="GO" id="GO:1901170">
    <property type="term" value="P:naphthalene catabolic process"/>
    <property type="evidence" value="ECO:0007669"/>
    <property type="project" value="InterPro"/>
</dbReference>
<dbReference type="InterPro" id="IPR001853">
    <property type="entry name" value="DSBA-like_thioredoxin_dom"/>
</dbReference>
<dbReference type="Proteomes" id="UP000031599">
    <property type="component" value="Unassembled WGS sequence"/>
</dbReference>
<comment type="similarity">
    <text evidence="1">Belongs to the GST superfamily. NadH family.</text>
</comment>
<reference evidence="4 5" key="1">
    <citation type="submission" date="2014-12" db="EMBL/GenBank/DDBJ databases">
        <title>Genome assembly of Enhygromyxa salina DSM 15201.</title>
        <authorList>
            <person name="Sharma G."/>
            <person name="Subramanian S."/>
        </authorList>
    </citation>
    <scope>NUCLEOTIDE SEQUENCE [LARGE SCALE GENOMIC DNA]</scope>
    <source>
        <strain evidence="4 5">DSM 15201</strain>
    </source>
</reference>
<feature type="domain" description="DSBA-like thioredoxin" evidence="3">
    <location>
        <begin position="5"/>
        <end position="196"/>
    </location>
</feature>
<dbReference type="InterPro" id="IPR051924">
    <property type="entry name" value="GST_Kappa/NadH"/>
</dbReference>
<feature type="active site" description="Nucleophile" evidence="2">
    <location>
        <position position="13"/>
    </location>
</feature>
<dbReference type="PIRSF" id="PIRSF006386">
    <property type="entry name" value="HCCAis_GSTk"/>
    <property type="match status" value="1"/>
</dbReference>
<dbReference type="AlphaFoldDB" id="A0A0C2D570"/>
<accession>A0A0C2D570</accession>
<evidence type="ECO:0000259" key="3">
    <source>
        <dbReference type="Pfam" id="PF01323"/>
    </source>
</evidence>
<proteinExistence type="inferred from homology"/>
<evidence type="ECO:0000256" key="1">
    <source>
        <dbReference type="PIRNR" id="PIRNR006386"/>
    </source>
</evidence>
<dbReference type="Pfam" id="PF01323">
    <property type="entry name" value="DSBA"/>
    <property type="match status" value="1"/>
</dbReference>
<dbReference type="SUPFAM" id="SSF52833">
    <property type="entry name" value="Thioredoxin-like"/>
    <property type="match status" value="1"/>
</dbReference>
<dbReference type="GO" id="GO:0004602">
    <property type="term" value="F:glutathione peroxidase activity"/>
    <property type="evidence" value="ECO:0007669"/>
    <property type="project" value="TreeGrafter"/>
</dbReference>
<comment type="caution">
    <text evidence="4">The sequence shown here is derived from an EMBL/GenBank/DDBJ whole genome shotgun (WGS) entry which is preliminary data.</text>
</comment>
<evidence type="ECO:0000256" key="2">
    <source>
        <dbReference type="PIRSR" id="PIRSR006386-1"/>
    </source>
</evidence>
<dbReference type="GO" id="GO:0004364">
    <property type="term" value="F:glutathione transferase activity"/>
    <property type="evidence" value="ECO:0007669"/>
    <property type="project" value="TreeGrafter"/>
</dbReference>
<dbReference type="InterPro" id="IPR044087">
    <property type="entry name" value="NahD-like"/>
</dbReference>
<dbReference type="Gene3D" id="3.40.30.10">
    <property type="entry name" value="Glutaredoxin"/>
    <property type="match status" value="1"/>
</dbReference>
<dbReference type="EMBL" id="JMCC02000031">
    <property type="protein sequence ID" value="KIG16845.1"/>
    <property type="molecule type" value="Genomic_DNA"/>
</dbReference>
<dbReference type="PANTHER" id="PTHR42943">
    <property type="entry name" value="GLUTATHIONE S-TRANSFERASE KAPPA"/>
    <property type="match status" value="1"/>
</dbReference>
<keyword evidence="1 4" id="KW-0413">Isomerase</keyword>
<evidence type="ECO:0000313" key="4">
    <source>
        <dbReference type="EMBL" id="KIG16845.1"/>
    </source>
</evidence>
<dbReference type="EC" id="5.99.1.4" evidence="1"/>
<dbReference type="InterPro" id="IPR036249">
    <property type="entry name" value="Thioredoxin-like_sf"/>
</dbReference>
<dbReference type="CDD" id="cd03022">
    <property type="entry name" value="DsbA_HCCA_Iso"/>
    <property type="match status" value="1"/>
</dbReference>
<evidence type="ECO:0000313" key="5">
    <source>
        <dbReference type="Proteomes" id="UP000031599"/>
    </source>
</evidence>
<name>A0A0C2D570_9BACT</name>
<dbReference type="PANTHER" id="PTHR42943:SF2">
    <property type="entry name" value="GLUTATHIONE S-TRANSFERASE KAPPA 1"/>
    <property type="match status" value="1"/>
</dbReference>